<keyword evidence="13" id="KW-1185">Reference proteome</keyword>
<keyword evidence="6 11" id="KW-0479">Metal-binding</keyword>
<gene>
    <name evidence="12" type="ORF">ACFPTO_15165</name>
</gene>
<dbReference type="PANTHER" id="PTHR30040">
    <property type="entry name" value="THIAMINE BIOSYNTHESIS LIPOPROTEIN APBE"/>
    <property type="match status" value="1"/>
</dbReference>
<evidence type="ECO:0000313" key="12">
    <source>
        <dbReference type="EMBL" id="MFC5430132.1"/>
    </source>
</evidence>
<organism evidence="12 13">
    <name type="scientific">Paraburkholderia denitrificans</name>
    <dbReference type="NCBI Taxonomy" id="694025"/>
    <lineage>
        <taxon>Bacteria</taxon>
        <taxon>Pseudomonadati</taxon>
        <taxon>Pseudomonadota</taxon>
        <taxon>Betaproteobacteria</taxon>
        <taxon>Burkholderiales</taxon>
        <taxon>Burkholderiaceae</taxon>
        <taxon>Paraburkholderia</taxon>
    </lineage>
</organism>
<dbReference type="Pfam" id="PF02424">
    <property type="entry name" value="ApbE"/>
    <property type="match status" value="1"/>
</dbReference>
<dbReference type="PIRSF" id="PIRSF006268">
    <property type="entry name" value="ApbE"/>
    <property type="match status" value="1"/>
</dbReference>
<keyword evidence="7 11" id="KW-0274">FAD</keyword>
<proteinExistence type="inferred from homology"/>
<name>A0ABW0JAV4_9BURK</name>
<evidence type="ECO:0000313" key="13">
    <source>
        <dbReference type="Proteomes" id="UP001596103"/>
    </source>
</evidence>
<evidence type="ECO:0000256" key="10">
    <source>
        <dbReference type="ARBA" id="ARBA00048540"/>
    </source>
</evidence>
<comment type="catalytic activity">
    <reaction evidence="10 11">
        <text>L-threonyl-[protein] + FAD = FMN-L-threonyl-[protein] + AMP + H(+)</text>
        <dbReference type="Rhea" id="RHEA:36847"/>
        <dbReference type="Rhea" id="RHEA-COMP:11060"/>
        <dbReference type="Rhea" id="RHEA-COMP:11061"/>
        <dbReference type="ChEBI" id="CHEBI:15378"/>
        <dbReference type="ChEBI" id="CHEBI:30013"/>
        <dbReference type="ChEBI" id="CHEBI:57692"/>
        <dbReference type="ChEBI" id="CHEBI:74257"/>
        <dbReference type="ChEBI" id="CHEBI:456215"/>
        <dbReference type="EC" id="2.7.1.180"/>
    </reaction>
</comment>
<keyword evidence="4 11" id="KW-0285">Flavoprotein</keyword>
<dbReference type="GO" id="GO:0016740">
    <property type="term" value="F:transferase activity"/>
    <property type="evidence" value="ECO:0007669"/>
    <property type="project" value="UniProtKB-KW"/>
</dbReference>
<evidence type="ECO:0000256" key="2">
    <source>
        <dbReference type="ARBA" id="ARBA00011955"/>
    </source>
</evidence>
<dbReference type="PANTHER" id="PTHR30040:SF2">
    <property type="entry name" value="FAD:PROTEIN FMN TRANSFERASE"/>
    <property type="match status" value="1"/>
</dbReference>
<accession>A0ABW0JAV4</accession>
<evidence type="ECO:0000256" key="3">
    <source>
        <dbReference type="ARBA" id="ARBA00016337"/>
    </source>
</evidence>
<evidence type="ECO:0000256" key="1">
    <source>
        <dbReference type="ARBA" id="ARBA00001946"/>
    </source>
</evidence>
<comment type="cofactor">
    <cofactor evidence="1">
        <name>Mg(2+)</name>
        <dbReference type="ChEBI" id="CHEBI:18420"/>
    </cofactor>
</comment>
<evidence type="ECO:0000256" key="6">
    <source>
        <dbReference type="ARBA" id="ARBA00022723"/>
    </source>
</evidence>
<reference evidence="13" key="1">
    <citation type="journal article" date="2019" name="Int. J. Syst. Evol. Microbiol.">
        <title>The Global Catalogue of Microorganisms (GCM) 10K type strain sequencing project: providing services to taxonomists for standard genome sequencing and annotation.</title>
        <authorList>
            <consortium name="The Broad Institute Genomics Platform"/>
            <consortium name="The Broad Institute Genome Sequencing Center for Infectious Disease"/>
            <person name="Wu L."/>
            <person name="Ma J."/>
        </authorList>
    </citation>
    <scope>NUCLEOTIDE SEQUENCE [LARGE SCALE GENOMIC DNA]</scope>
    <source>
        <strain evidence="13">CCUG 56042</strain>
    </source>
</reference>
<dbReference type="EC" id="2.7.1.180" evidence="2 11"/>
<protein>
    <recommendedName>
        <fullName evidence="3 11">FAD:protein FMN transferase</fullName>
        <ecNumber evidence="2 11">2.7.1.180</ecNumber>
    </recommendedName>
    <alternativeName>
        <fullName evidence="9 11">Flavin transferase</fullName>
    </alternativeName>
</protein>
<evidence type="ECO:0000256" key="11">
    <source>
        <dbReference type="PIRNR" id="PIRNR006268"/>
    </source>
</evidence>
<evidence type="ECO:0000256" key="4">
    <source>
        <dbReference type="ARBA" id="ARBA00022630"/>
    </source>
</evidence>
<dbReference type="EMBL" id="JBHSMP010000017">
    <property type="protein sequence ID" value="MFC5430132.1"/>
    <property type="molecule type" value="Genomic_DNA"/>
</dbReference>
<evidence type="ECO:0000256" key="9">
    <source>
        <dbReference type="ARBA" id="ARBA00031306"/>
    </source>
</evidence>
<evidence type="ECO:0000256" key="7">
    <source>
        <dbReference type="ARBA" id="ARBA00022827"/>
    </source>
</evidence>
<keyword evidence="5 11" id="KW-0808">Transferase</keyword>
<keyword evidence="8 11" id="KW-0460">Magnesium</keyword>
<sequence length="353" mass="37742">MSNFRKAAGIVLVLAAAIAVGLWLTLRSPEVYVQGTYVFGTRVQLVLYGVPLKDAQQDADAVFSHFQSMHRELHAWQPSEVTRLNQSIAAGEPFQASPELAQILRAAQQLSIESDGLFEPGIGRLIRLWGFQADQFDVKPPPRDAVLREAALRPRIADLTISPSGVVTSTNRAVSLDLGGYAKGWSLDEAAAILKQRGVENALIDVGGNLLAIGSKGGMPWQVGIQDPRKPGALATLELHDGEAIGTSGDYERFYQSKGVRYCHIIDPRTGFPVEVSESVTVLVKPGPHAGALSDGASKPPFVAGPAQALAMARKAGVESLLMVDSNGKVWATAPMAARVRFTDPSVQPALLH</sequence>
<comment type="caution">
    <text evidence="12">The sequence shown here is derived from an EMBL/GenBank/DDBJ whole genome shotgun (WGS) entry which is preliminary data.</text>
</comment>
<dbReference type="Gene3D" id="3.10.520.10">
    <property type="entry name" value="ApbE-like domains"/>
    <property type="match status" value="1"/>
</dbReference>
<evidence type="ECO:0000256" key="5">
    <source>
        <dbReference type="ARBA" id="ARBA00022679"/>
    </source>
</evidence>
<comment type="similarity">
    <text evidence="11">Belongs to the ApbE family.</text>
</comment>
<dbReference type="RefSeq" id="WP_377712329.1">
    <property type="nucleotide sequence ID" value="NZ_JBHSMP010000017.1"/>
</dbReference>
<dbReference type="Proteomes" id="UP001596103">
    <property type="component" value="Unassembled WGS sequence"/>
</dbReference>
<evidence type="ECO:0000256" key="8">
    <source>
        <dbReference type="ARBA" id="ARBA00022842"/>
    </source>
</evidence>
<dbReference type="InterPro" id="IPR003374">
    <property type="entry name" value="ApbE-like_sf"/>
</dbReference>
<dbReference type="InterPro" id="IPR024932">
    <property type="entry name" value="ApbE"/>
</dbReference>
<dbReference type="SUPFAM" id="SSF143631">
    <property type="entry name" value="ApbE-like"/>
    <property type="match status" value="1"/>
</dbReference>